<evidence type="ECO:0000256" key="7">
    <source>
        <dbReference type="SAM" id="MobiDB-lite"/>
    </source>
</evidence>
<dbReference type="SMART" id="SM00338">
    <property type="entry name" value="BRLZ"/>
    <property type="match status" value="1"/>
</dbReference>
<keyword evidence="4" id="KW-0238">DNA-binding</keyword>
<dbReference type="Gene3D" id="1.20.5.170">
    <property type="match status" value="1"/>
</dbReference>
<keyword evidence="5" id="KW-0804">Transcription</keyword>
<dbReference type="Pfam" id="PF00170">
    <property type="entry name" value="bZIP_1"/>
    <property type="match status" value="1"/>
</dbReference>
<evidence type="ECO:0000256" key="2">
    <source>
        <dbReference type="ARBA" id="ARBA00007163"/>
    </source>
</evidence>
<dbReference type="SUPFAM" id="SSF57959">
    <property type="entry name" value="Leucine zipper domain"/>
    <property type="match status" value="1"/>
</dbReference>
<dbReference type="GO" id="GO:0005634">
    <property type="term" value="C:nucleus"/>
    <property type="evidence" value="ECO:0007669"/>
    <property type="project" value="UniProtKB-SubCell"/>
</dbReference>
<feature type="compositionally biased region" description="Basic and acidic residues" evidence="7">
    <location>
        <begin position="76"/>
        <end position="85"/>
    </location>
</feature>
<feature type="compositionally biased region" description="Low complexity" evidence="7">
    <location>
        <begin position="173"/>
        <end position="189"/>
    </location>
</feature>
<dbReference type="CDD" id="cd14812">
    <property type="entry name" value="bZIP_u3"/>
    <property type="match status" value="1"/>
</dbReference>
<evidence type="ECO:0000259" key="8">
    <source>
        <dbReference type="PROSITE" id="PS50217"/>
    </source>
</evidence>
<dbReference type="AlphaFoldDB" id="A0A2S5B286"/>
<dbReference type="STRING" id="741276.A0A2S5B286"/>
<reference evidence="9 10" key="1">
    <citation type="journal article" date="2018" name="Front. Microbiol.">
        <title>Prospects for Fungal Bioremediation of Acidic Radioactive Waste Sites: Characterization and Genome Sequence of Rhodotorula taiwanensis MD1149.</title>
        <authorList>
            <person name="Tkavc R."/>
            <person name="Matrosova V.Y."/>
            <person name="Grichenko O.E."/>
            <person name="Gostincar C."/>
            <person name="Volpe R.P."/>
            <person name="Klimenkova P."/>
            <person name="Gaidamakova E.K."/>
            <person name="Zhou C.E."/>
            <person name="Stewart B.J."/>
            <person name="Lyman M.G."/>
            <person name="Malfatti S.A."/>
            <person name="Rubinfeld B."/>
            <person name="Courtot M."/>
            <person name="Singh J."/>
            <person name="Dalgard C.L."/>
            <person name="Hamilton T."/>
            <person name="Frey K.G."/>
            <person name="Gunde-Cimerman N."/>
            <person name="Dugan L."/>
            <person name="Daly M.J."/>
        </authorList>
    </citation>
    <scope>NUCLEOTIDE SEQUENCE [LARGE SCALE GENOMIC DNA]</scope>
    <source>
        <strain evidence="9 10">MD1149</strain>
    </source>
</reference>
<dbReference type="PANTHER" id="PTHR47416:SF8">
    <property type="entry name" value="BASIC-LEUCINE ZIPPER TRANSCRIPTION FACTOR E-RELATED"/>
    <property type="match status" value="1"/>
</dbReference>
<dbReference type="InterPro" id="IPR046347">
    <property type="entry name" value="bZIP_sf"/>
</dbReference>
<dbReference type="PANTHER" id="PTHR47416">
    <property type="entry name" value="BASIC-LEUCINE ZIPPER TRANSCRIPTION FACTOR F-RELATED"/>
    <property type="match status" value="1"/>
</dbReference>
<comment type="subcellular location">
    <subcellularLocation>
        <location evidence="1">Nucleus</location>
    </subcellularLocation>
</comment>
<dbReference type="PROSITE" id="PS00036">
    <property type="entry name" value="BZIP_BASIC"/>
    <property type="match status" value="2"/>
</dbReference>
<dbReference type="GO" id="GO:0003677">
    <property type="term" value="F:DNA binding"/>
    <property type="evidence" value="ECO:0007669"/>
    <property type="project" value="UniProtKB-KW"/>
</dbReference>
<dbReference type="GO" id="GO:0003700">
    <property type="term" value="F:DNA-binding transcription factor activity"/>
    <property type="evidence" value="ECO:0007669"/>
    <property type="project" value="InterPro"/>
</dbReference>
<evidence type="ECO:0000256" key="1">
    <source>
        <dbReference type="ARBA" id="ARBA00004123"/>
    </source>
</evidence>
<proteinExistence type="inferred from homology"/>
<organism evidence="9 10">
    <name type="scientific">Rhodotorula taiwanensis</name>
    <dbReference type="NCBI Taxonomy" id="741276"/>
    <lineage>
        <taxon>Eukaryota</taxon>
        <taxon>Fungi</taxon>
        <taxon>Dikarya</taxon>
        <taxon>Basidiomycota</taxon>
        <taxon>Pucciniomycotina</taxon>
        <taxon>Microbotryomycetes</taxon>
        <taxon>Sporidiobolales</taxon>
        <taxon>Sporidiobolaceae</taxon>
        <taxon>Rhodotorula</taxon>
    </lineage>
</organism>
<feature type="region of interest" description="Disordered" evidence="7">
    <location>
        <begin position="164"/>
        <end position="199"/>
    </location>
</feature>
<gene>
    <name evidence="9" type="ORF">BMF94_6076</name>
</gene>
<keyword evidence="3" id="KW-0805">Transcription regulation</keyword>
<dbReference type="PROSITE" id="PS50217">
    <property type="entry name" value="BZIP"/>
    <property type="match status" value="1"/>
</dbReference>
<dbReference type="InterPro" id="IPR004827">
    <property type="entry name" value="bZIP"/>
</dbReference>
<dbReference type="EMBL" id="PJQD01000096">
    <property type="protein sequence ID" value="POY70898.1"/>
    <property type="molecule type" value="Genomic_DNA"/>
</dbReference>
<keyword evidence="10" id="KW-1185">Reference proteome</keyword>
<feature type="region of interest" description="Disordered" evidence="7">
    <location>
        <begin position="374"/>
        <end position="395"/>
    </location>
</feature>
<name>A0A2S5B286_9BASI</name>
<dbReference type="OrthoDB" id="2529708at2759"/>
<evidence type="ECO:0000313" key="10">
    <source>
        <dbReference type="Proteomes" id="UP000237144"/>
    </source>
</evidence>
<evidence type="ECO:0000256" key="3">
    <source>
        <dbReference type="ARBA" id="ARBA00023015"/>
    </source>
</evidence>
<evidence type="ECO:0000313" key="9">
    <source>
        <dbReference type="EMBL" id="POY70898.1"/>
    </source>
</evidence>
<evidence type="ECO:0000256" key="4">
    <source>
        <dbReference type="ARBA" id="ARBA00023125"/>
    </source>
</evidence>
<evidence type="ECO:0000256" key="5">
    <source>
        <dbReference type="ARBA" id="ARBA00023163"/>
    </source>
</evidence>
<dbReference type="Proteomes" id="UP000237144">
    <property type="component" value="Unassembled WGS sequence"/>
</dbReference>
<accession>A0A2S5B286</accession>
<feature type="compositionally biased region" description="Basic and acidic residues" evidence="7">
    <location>
        <begin position="98"/>
        <end position="108"/>
    </location>
</feature>
<feature type="compositionally biased region" description="Low complexity" evidence="7">
    <location>
        <begin position="374"/>
        <end position="383"/>
    </location>
</feature>
<keyword evidence="6" id="KW-0539">Nucleus</keyword>
<protein>
    <recommendedName>
        <fullName evidence="8">BZIP domain-containing protein</fullName>
    </recommendedName>
</protein>
<evidence type="ECO:0000256" key="6">
    <source>
        <dbReference type="ARBA" id="ARBA00023242"/>
    </source>
</evidence>
<sequence length="422" mass="44661">MAVAAVGSPHPTLSSTEAASTAPWPAKRTAALAHEGESFTASQSTRASKRSRTSGTAVGSTHAAAAGTESHLLGHAGDDVSHHGIDLSAADKPLSKNATEKEKEERRMARMIRNRNAAQASRDRKKEHTAFLERRVAQLEQLLQQAGRPAPAAVAPIPFLGSPTTGPLPPLPGSRLRASSVSSNTSSSEDSGRVADLEDENESLRAQLAAEQGEKARLLTRLELIEEKLARLTTPDAGPISFSPFSGTSTPLPAYEPTFAFNTADIKPLPQPEERAFVEQRERERRRASQTSFDVIAPLAEATYPSFASLSTFRLDVASGSSTPSLSSGSSSSSAGSVSGLELDISSCPATPESYLDLHELDVSPEWSAWAAKSNKNAADAKAGPSVEPHHENADDESALAYLDLSAYHDSMTTTVAMDVRA</sequence>
<feature type="domain" description="BZIP" evidence="8">
    <location>
        <begin position="104"/>
        <end position="141"/>
    </location>
</feature>
<comment type="caution">
    <text evidence="9">The sequence shown here is derived from an EMBL/GenBank/DDBJ whole genome shotgun (WGS) entry which is preliminary data.</text>
</comment>
<comment type="similarity">
    <text evidence="2">Belongs to the bZIP family.</text>
</comment>
<feature type="region of interest" description="Disordered" evidence="7">
    <location>
        <begin position="1"/>
        <end position="128"/>
    </location>
</feature>